<dbReference type="PANTHER" id="PTHR10796">
    <property type="entry name" value="PATCHED-RELATED"/>
    <property type="match status" value="1"/>
</dbReference>
<sequence>MTHFLQHPAYRHFAQDIVFEKESDNGVFIRYSRLHIPLFNVTRSTRKSAIHLMKKKVKIAEKRYSIRFLTYHVIHDLVEQDDLIPCLLFNNALLAGVTSISTILLLTPSMMNCILIIWATFRINFGVFALLNVCGTHLDIISTIVILLSIGYSVDYSSHILAHFHHFKRHSKDPVEDTLNIICWPIVQASLSTTIGMICLSPVKGYIVKTFTHAYCSFAA</sequence>
<keyword evidence="2" id="KW-1185">Reference proteome</keyword>
<reference evidence="1 2" key="1">
    <citation type="submission" date="2018-08" db="EMBL/GenBank/DDBJ databases">
        <authorList>
            <person name="Laetsch R D."/>
            <person name="Stevens L."/>
            <person name="Kumar S."/>
            <person name="Blaxter L. M."/>
        </authorList>
    </citation>
    <scope>NUCLEOTIDE SEQUENCE [LARGE SCALE GENOMIC DNA]</scope>
</reference>
<organism evidence="1 2">
    <name type="scientific">Acanthocheilonema viteae</name>
    <name type="common">Filarial nematode worm</name>
    <name type="synonym">Dipetalonema viteae</name>
    <dbReference type="NCBI Taxonomy" id="6277"/>
    <lineage>
        <taxon>Eukaryota</taxon>
        <taxon>Metazoa</taxon>
        <taxon>Ecdysozoa</taxon>
        <taxon>Nematoda</taxon>
        <taxon>Chromadorea</taxon>
        <taxon>Rhabditida</taxon>
        <taxon>Spirurina</taxon>
        <taxon>Spiruromorpha</taxon>
        <taxon>Filarioidea</taxon>
        <taxon>Onchocercidae</taxon>
        <taxon>Acanthocheilonema</taxon>
    </lineage>
</organism>
<dbReference type="AlphaFoldDB" id="A0A498SVU3"/>
<gene>
    <name evidence="1" type="ORF">NAV_LOCUS8218</name>
</gene>
<evidence type="ECO:0000313" key="1">
    <source>
        <dbReference type="EMBL" id="VBB33427.1"/>
    </source>
</evidence>
<dbReference type="InterPro" id="IPR051697">
    <property type="entry name" value="Patched_domain-protein"/>
</dbReference>
<evidence type="ECO:0000313" key="2">
    <source>
        <dbReference type="Proteomes" id="UP000276991"/>
    </source>
</evidence>
<accession>A0A498SVU3</accession>
<evidence type="ECO:0008006" key="3">
    <source>
        <dbReference type="Google" id="ProtNLM"/>
    </source>
</evidence>
<dbReference type="OrthoDB" id="6510177at2759"/>
<dbReference type="GO" id="GO:0018996">
    <property type="term" value="P:molting cycle, collagen and cuticulin-based cuticle"/>
    <property type="evidence" value="ECO:0007669"/>
    <property type="project" value="TreeGrafter"/>
</dbReference>
<dbReference type="Proteomes" id="UP000276991">
    <property type="component" value="Unassembled WGS sequence"/>
</dbReference>
<dbReference type="GO" id="GO:0030659">
    <property type="term" value="C:cytoplasmic vesicle membrane"/>
    <property type="evidence" value="ECO:0007669"/>
    <property type="project" value="TreeGrafter"/>
</dbReference>
<dbReference type="GO" id="GO:0006897">
    <property type="term" value="P:endocytosis"/>
    <property type="evidence" value="ECO:0007669"/>
    <property type="project" value="TreeGrafter"/>
</dbReference>
<proteinExistence type="predicted"/>
<name>A0A498SVU3_ACAVI</name>
<dbReference type="EMBL" id="UPTC01002401">
    <property type="protein sequence ID" value="VBB33427.1"/>
    <property type="molecule type" value="Genomic_DNA"/>
</dbReference>
<dbReference type="SUPFAM" id="SSF82866">
    <property type="entry name" value="Multidrug efflux transporter AcrB transmembrane domain"/>
    <property type="match status" value="1"/>
</dbReference>
<protein>
    <recommendedName>
        <fullName evidence="3">SSD domain-containing protein</fullName>
    </recommendedName>
</protein>
<dbReference type="GO" id="GO:0005886">
    <property type="term" value="C:plasma membrane"/>
    <property type="evidence" value="ECO:0007669"/>
    <property type="project" value="TreeGrafter"/>
</dbReference>
<dbReference type="Gene3D" id="1.20.1640.10">
    <property type="entry name" value="Multidrug efflux transporter AcrB transmembrane domain"/>
    <property type="match status" value="1"/>
</dbReference>
<dbReference type="PANTHER" id="PTHR10796:SF181">
    <property type="entry name" value="SSD DOMAIN-CONTAINING PROTEIN"/>
    <property type="match status" value="1"/>
</dbReference>